<gene>
    <name evidence="2" type="primary">CSON006981</name>
</gene>
<accession>A0A336MWB0</accession>
<reference evidence="2" key="2">
    <citation type="submission" date="2018-07" db="EMBL/GenBank/DDBJ databases">
        <authorList>
            <person name="Quirk P.G."/>
            <person name="Krulwich T.A."/>
        </authorList>
    </citation>
    <scope>NUCLEOTIDE SEQUENCE</scope>
</reference>
<dbReference type="EMBL" id="UFQS01002630">
    <property type="protein sequence ID" value="SSX14401.1"/>
    <property type="molecule type" value="Genomic_DNA"/>
</dbReference>
<dbReference type="VEuPathDB" id="VectorBase:CSON006981"/>
<sequence length="338" mass="39413">MTDLTENIDSTLSIEEIREKSRKKYVLKMFIVYVEYKNSRQKQQIGDGLFVCIDNVEEFLEIVWEKSQEFIKREIVINPVENSQSFSTKEVPDINDVYKFCRIVDTVAHSSTELEIIDDSRLDFWSDGRRLDLHVYPYGTSIITASQWKSIHKGVNSLVKDVDKDKSGAATEEEIDRIVERLKEEHSEHFSAAYITWRIWAEWLLKKRVEEHEHYIKKPPPMNIVKLFKSPNSSENALKSHKENVNIAVDLTMGHEADVDRLIQRYETVMASTRAKLRTEEVFFNELLEFKSKITGTKSALESVDRSLSVAENPVSLDYYEKISNQEDIDHVEDEEII</sequence>
<protein>
    <submittedName>
        <fullName evidence="2">CSON006981 protein</fullName>
    </submittedName>
</protein>
<evidence type="ECO:0000313" key="1">
    <source>
        <dbReference type="EMBL" id="SSX14401.1"/>
    </source>
</evidence>
<reference evidence="1" key="1">
    <citation type="submission" date="2018-04" db="EMBL/GenBank/DDBJ databases">
        <authorList>
            <person name="Go L.Y."/>
            <person name="Mitchell J.A."/>
        </authorList>
    </citation>
    <scope>NUCLEOTIDE SEQUENCE</scope>
    <source>
        <tissue evidence="1">Whole organism</tissue>
    </source>
</reference>
<organism evidence="2">
    <name type="scientific">Culicoides sonorensis</name>
    <name type="common">Biting midge</name>
    <dbReference type="NCBI Taxonomy" id="179676"/>
    <lineage>
        <taxon>Eukaryota</taxon>
        <taxon>Metazoa</taxon>
        <taxon>Ecdysozoa</taxon>
        <taxon>Arthropoda</taxon>
        <taxon>Hexapoda</taxon>
        <taxon>Insecta</taxon>
        <taxon>Pterygota</taxon>
        <taxon>Neoptera</taxon>
        <taxon>Endopterygota</taxon>
        <taxon>Diptera</taxon>
        <taxon>Nematocera</taxon>
        <taxon>Chironomoidea</taxon>
        <taxon>Ceratopogonidae</taxon>
        <taxon>Ceratopogoninae</taxon>
        <taxon>Culicoides</taxon>
        <taxon>Monoculicoides</taxon>
    </lineage>
</organism>
<evidence type="ECO:0000313" key="2">
    <source>
        <dbReference type="EMBL" id="SSX33811.1"/>
    </source>
</evidence>
<dbReference type="AlphaFoldDB" id="A0A336MWB0"/>
<name>A0A336MWB0_CULSO</name>
<proteinExistence type="predicted"/>
<dbReference type="OMA" id="AYITWRI"/>
<dbReference type="EMBL" id="UFQT01002630">
    <property type="protein sequence ID" value="SSX33811.1"/>
    <property type="molecule type" value="Genomic_DNA"/>
</dbReference>